<reference evidence="1" key="1">
    <citation type="submission" date="2014-11" db="EMBL/GenBank/DDBJ databases">
        <authorList>
            <person name="Amaro Gonzalez C."/>
        </authorList>
    </citation>
    <scope>NUCLEOTIDE SEQUENCE</scope>
</reference>
<sequence length="48" mass="5466">MKAWDPLRIVVSLSCYGYLETLSNLSKTVWWIDGTLGVWKHTLNLISG</sequence>
<name>A0A0E9PRE4_ANGAN</name>
<reference evidence="1" key="2">
    <citation type="journal article" date="2015" name="Fish Shellfish Immunol.">
        <title>Early steps in the European eel (Anguilla anguilla)-Vibrio vulnificus interaction in the gills: Role of the RtxA13 toxin.</title>
        <authorList>
            <person name="Callol A."/>
            <person name="Pajuelo D."/>
            <person name="Ebbesson L."/>
            <person name="Teles M."/>
            <person name="MacKenzie S."/>
            <person name="Amaro C."/>
        </authorList>
    </citation>
    <scope>NUCLEOTIDE SEQUENCE</scope>
</reference>
<proteinExistence type="predicted"/>
<evidence type="ECO:0000313" key="1">
    <source>
        <dbReference type="EMBL" id="JAH06660.1"/>
    </source>
</evidence>
<dbReference type="EMBL" id="GBXM01101917">
    <property type="protein sequence ID" value="JAH06660.1"/>
    <property type="molecule type" value="Transcribed_RNA"/>
</dbReference>
<dbReference type="AlphaFoldDB" id="A0A0E9PRE4"/>
<accession>A0A0E9PRE4</accession>
<protein>
    <submittedName>
        <fullName evidence="1">Uncharacterized protein</fullName>
    </submittedName>
</protein>
<organism evidence="1">
    <name type="scientific">Anguilla anguilla</name>
    <name type="common">European freshwater eel</name>
    <name type="synonym">Muraena anguilla</name>
    <dbReference type="NCBI Taxonomy" id="7936"/>
    <lineage>
        <taxon>Eukaryota</taxon>
        <taxon>Metazoa</taxon>
        <taxon>Chordata</taxon>
        <taxon>Craniata</taxon>
        <taxon>Vertebrata</taxon>
        <taxon>Euteleostomi</taxon>
        <taxon>Actinopterygii</taxon>
        <taxon>Neopterygii</taxon>
        <taxon>Teleostei</taxon>
        <taxon>Anguilliformes</taxon>
        <taxon>Anguillidae</taxon>
        <taxon>Anguilla</taxon>
    </lineage>
</organism>